<reference evidence="1 2" key="1">
    <citation type="submission" date="2015-11" db="EMBL/GenBank/DDBJ databases">
        <title>The genome of Debaryomyces fabryi.</title>
        <authorList>
            <person name="Tafer H."/>
            <person name="Lopandic K."/>
        </authorList>
    </citation>
    <scope>NUCLEOTIDE SEQUENCE [LARGE SCALE GENOMIC DNA]</scope>
    <source>
        <strain evidence="1 2">CBS 789</strain>
    </source>
</reference>
<dbReference type="Proteomes" id="UP000054251">
    <property type="component" value="Unassembled WGS sequence"/>
</dbReference>
<gene>
    <name evidence="1" type="ORF">AC631_05442</name>
</gene>
<dbReference type="AlphaFoldDB" id="A0A0V1PRJ8"/>
<keyword evidence="2" id="KW-1185">Reference proteome</keyword>
<organism evidence="1 2">
    <name type="scientific">Debaryomyces fabryi</name>
    <dbReference type="NCBI Taxonomy" id="58627"/>
    <lineage>
        <taxon>Eukaryota</taxon>
        <taxon>Fungi</taxon>
        <taxon>Dikarya</taxon>
        <taxon>Ascomycota</taxon>
        <taxon>Saccharomycotina</taxon>
        <taxon>Pichiomycetes</taxon>
        <taxon>Debaryomycetaceae</taxon>
        <taxon>Debaryomyces</taxon>
    </lineage>
</organism>
<name>A0A0V1PRJ8_9ASCO</name>
<evidence type="ECO:0000313" key="1">
    <source>
        <dbReference type="EMBL" id="KRZ98799.1"/>
    </source>
</evidence>
<dbReference type="GeneID" id="26842451"/>
<proteinExistence type="predicted"/>
<evidence type="ECO:0000313" key="2">
    <source>
        <dbReference type="Proteomes" id="UP000054251"/>
    </source>
</evidence>
<dbReference type="EMBL" id="LMYN01000210">
    <property type="protein sequence ID" value="KRZ98799.1"/>
    <property type="molecule type" value="Genomic_DNA"/>
</dbReference>
<accession>A0A0V1PRJ8</accession>
<protein>
    <submittedName>
        <fullName evidence="1">Uncharacterized protein</fullName>
    </submittedName>
</protein>
<dbReference type="OrthoDB" id="4084018at2759"/>
<dbReference type="RefSeq" id="XP_015464902.1">
    <property type="nucleotide sequence ID" value="XM_015614271.1"/>
</dbReference>
<comment type="caution">
    <text evidence="1">The sequence shown here is derived from an EMBL/GenBank/DDBJ whole genome shotgun (WGS) entry which is preliminary data.</text>
</comment>
<sequence length="303" mass="34419">MGATRLDIVKEILSGKDISIQEEKESIEDSAKIQTTYIRRLQNDINLTTTFINQANASIEMLVSKTETTPSEDPITLKKNIIALCDTYGRLPFLSDKSDVIGIASASSVIDGIVQQQTEASLYLNKLNETNSQEIKSKQSLLEDYNRLLKLIDQKLVTGQGRLKEMDQKSDNIELDPISKPQSIRALNNKLKEARQLQDSLLTYLKRIVIKYLAVSDWEVQHVMTEEKLQENVNACIELIDKLMTSSIYSIENDSETAWVEVDPSEIESKLINHLLMNDVIISRDDSTKEKLFLMLRNFGSEF</sequence>